<keyword evidence="1" id="KW-0472">Membrane</keyword>
<dbReference type="RefSeq" id="WP_208155040.1">
    <property type="nucleotide sequence ID" value="NZ_JAGEVF010000011.1"/>
</dbReference>
<organism evidence="2 3">
    <name type="scientific">Winogradskyella pelagia</name>
    <dbReference type="NCBI Taxonomy" id="2819984"/>
    <lineage>
        <taxon>Bacteria</taxon>
        <taxon>Pseudomonadati</taxon>
        <taxon>Bacteroidota</taxon>
        <taxon>Flavobacteriia</taxon>
        <taxon>Flavobacteriales</taxon>
        <taxon>Flavobacteriaceae</taxon>
        <taxon>Winogradskyella</taxon>
    </lineage>
</organism>
<evidence type="ECO:0000313" key="2">
    <source>
        <dbReference type="EMBL" id="MBO3117687.1"/>
    </source>
</evidence>
<comment type="caution">
    <text evidence="2">The sequence shown here is derived from an EMBL/GenBank/DDBJ whole genome shotgun (WGS) entry which is preliminary data.</text>
</comment>
<name>A0ABS3T4M3_9FLAO</name>
<feature type="transmembrane region" description="Helical" evidence="1">
    <location>
        <begin position="21"/>
        <end position="45"/>
    </location>
</feature>
<evidence type="ECO:0000256" key="1">
    <source>
        <dbReference type="SAM" id="Phobius"/>
    </source>
</evidence>
<proteinExistence type="predicted"/>
<dbReference type="EMBL" id="JAGEVF010000011">
    <property type="protein sequence ID" value="MBO3117687.1"/>
    <property type="molecule type" value="Genomic_DNA"/>
</dbReference>
<keyword evidence="3" id="KW-1185">Reference proteome</keyword>
<evidence type="ECO:0000313" key="3">
    <source>
        <dbReference type="Proteomes" id="UP000676776"/>
    </source>
</evidence>
<reference evidence="2 3" key="1">
    <citation type="submission" date="2021-03" db="EMBL/GenBank/DDBJ databases">
        <title>Winogradskyella sp. nov., isolated from costal sediment.</title>
        <authorList>
            <person name="Gao C."/>
        </authorList>
    </citation>
    <scope>NUCLEOTIDE SEQUENCE [LARGE SCALE GENOMIC DNA]</scope>
    <source>
        <strain evidence="2 3">DF17</strain>
    </source>
</reference>
<keyword evidence="1" id="KW-0812">Transmembrane</keyword>
<sequence>MKLIKKKNEKRRDYIFQKDRLTILGARFVSSVLVLLIVAVASTYFDLV</sequence>
<dbReference type="Proteomes" id="UP000676776">
    <property type="component" value="Unassembled WGS sequence"/>
</dbReference>
<accession>A0ABS3T4M3</accession>
<keyword evidence="1" id="KW-1133">Transmembrane helix</keyword>
<protein>
    <submittedName>
        <fullName evidence="2">Uncharacterized protein</fullName>
    </submittedName>
</protein>
<gene>
    <name evidence="2" type="ORF">J4050_13100</name>
</gene>